<dbReference type="InterPro" id="IPR005667">
    <property type="entry name" value="Sulph_transpt2"/>
</dbReference>
<dbReference type="GO" id="GO:0015419">
    <property type="term" value="F:ABC-type sulfate transporter activity"/>
    <property type="evidence" value="ECO:0007669"/>
    <property type="project" value="InterPro"/>
</dbReference>
<dbReference type="Proteomes" id="UP000318478">
    <property type="component" value="Unassembled WGS sequence"/>
</dbReference>
<comment type="caution">
    <text evidence="11">The sequence shown here is derived from an EMBL/GenBank/DDBJ whole genome shotgun (WGS) entry which is preliminary data.</text>
</comment>
<keyword evidence="3 9" id="KW-0813">Transport</keyword>
<keyword evidence="4 9" id="KW-0812">Transmembrane</keyword>
<evidence type="ECO:0000256" key="3">
    <source>
        <dbReference type="ARBA" id="ARBA00022448"/>
    </source>
</evidence>
<keyword evidence="5 9" id="KW-1133">Transmembrane helix</keyword>
<proteinExistence type="inferred from homology"/>
<dbReference type="AlphaFoldDB" id="A0A5C5YL81"/>
<evidence type="ECO:0000256" key="7">
    <source>
        <dbReference type="ARBA" id="ARBA00023136"/>
    </source>
</evidence>
<reference evidence="11 12" key="1">
    <citation type="submission" date="2019-02" db="EMBL/GenBank/DDBJ databases">
        <title>Deep-cultivation of Planctomycetes and their phenomic and genomic characterization uncovers novel biology.</title>
        <authorList>
            <person name="Wiegand S."/>
            <person name="Jogler M."/>
            <person name="Boedeker C."/>
            <person name="Pinto D."/>
            <person name="Vollmers J."/>
            <person name="Rivas-Marin E."/>
            <person name="Kohn T."/>
            <person name="Peeters S.H."/>
            <person name="Heuer A."/>
            <person name="Rast P."/>
            <person name="Oberbeckmann S."/>
            <person name="Bunk B."/>
            <person name="Jeske O."/>
            <person name="Meyerdierks A."/>
            <person name="Storesund J.E."/>
            <person name="Kallscheuer N."/>
            <person name="Luecker S."/>
            <person name="Lage O.M."/>
            <person name="Pohl T."/>
            <person name="Merkel B.J."/>
            <person name="Hornburger P."/>
            <person name="Mueller R.-W."/>
            <person name="Bruemmer F."/>
            <person name="Labrenz M."/>
            <person name="Spormann A.M."/>
            <person name="Op Den Camp H."/>
            <person name="Overmann J."/>
            <person name="Amann R."/>
            <person name="Jetten M.S.M."/>
            <person name="Mascher T."/>
            <person name="Medema M.H."/>
            <person name="Devos D.P."/>
            <person name="Kaster A.-K."/>
            <person name="Ovreas L."/>
            <person name="Rohde M."/>
            <person name="Galperin M.Y."/>
            <person name="Jogler C."/>
        </authorList>
    </citation>
    <scope>NUCLEOTIDE SEQUENCE [LARGE SCALE GENOMIC DNA]</scope>
    <source>
        <strain evidence="11 12">Pla123a</strain>
    </source>
</reference>
<keyword evidence="7 9" id="KW-0472">Membrane</keyword>
<comment type="similarity">
    <text evidence="9">Belongs to the binding-protein-dependent transport system permease family.</text>
</comment>
<evidence type="ECO:0000256" key="4">
    <source>
        <dbReference type="ARBA" id="ARBA00022692"/>
    </source>
</evidence>
<feature type="transmembrane region" description="Helical" evidence="9">
    <location>
        <begin position="252"/>
        <end position="276"/>
    </location>
</feature>
<evidence type="ECO:0000313" key="11">
    <source>
        <dbReference type="EMBL" id="TWT75548.1"/>
    </source>
</evidence>
<feature type="transmembrane region" description="Helical" evidence="9">
    <location>
        <begin position="19"/>
        <end position="41"/>
    </location>
</feature>
<keyword evidence="12" id="KW-1185">Reference proteome</keyword>
<dbReference type="PANTHER" id="PTHR30406:SF8">
    <property type="entry name" value="SULFATE TRANSPORT SYSTEM PERMEASE PROTEIN CYST"/>
    <property type="match status" value="1"/>
</dbReference>
<evidence type="ECO:0000256" key="9">
    <source>
        <dbReference type="RuleBase" id="RU363032"/>
    </source>
</evidence>
<accession>A0A5C5YL81</accession>
<dbReference type="CDD" id="cd06261">
    <property type="entry name" value="TM_PBP2"/>
    <property type="match status" value="1"/>
</dbReference>
<dbReference type="EMBL" id="SJPO01000007">
    <property type="protein sequence ID" value="TWT75548.1"/>
    <property type="molecule type" value="Genomic_DNA"/>
</dbReference>
<organism evidence="11 12">
    <name type="scientific">Posidoniimonas polymericola</name>
    <dbReference type="NCBI Taxonomy" id="2528002"/>
    <lineage>
        <taxon>Bacteria</taxon>
        <taxon>Pseudomonadati</taxon>
        <taxon>Planctomycetota</taxon>
        <taxon>Planctomycetia</taxon>
        <taxon>Pirellulales</taxon>
        <taxon>Lacipirellulaceae</taxon>
        <taxon>Posidoniimonas</taxon>
    </lineage>
</organism>
<dbReference type="PANTHER" id="PTHR30406">
    <property type="entry name" value="SULFATE TRANSPORT SYSTEM PERMEASE PROTEIN"/>
    <property type="match status" value="1"/>
</dbReference>
<dbReference type="PROSITE" id="PS50928">
    <property type="entry name" value="ABC_TM1"/>
    <property type="match status" value="1"/>
</dbReference>
<evidence type="ECO:0000256" key="5">
    <source>
        <dbReference type="ARBA" id="ARBA00022989"/>
    </source>
</evidence>
<protein>
    <submittedName>
        <fullName evidence="11">Sulfate transport system permease protein CysW</fullName>
    </submittedName>
</protein>
<comment type="function">
    <text evidence="8">Part of the ABC transporter complex CysAWTP (TC 3.A.1.6.1) involved in sulfate/thiosulfate import. Probably responsible for the translocation of the substrate across the membrane.</text>
</comment>
<dbReference type="RefSeq" id="WP_146588409.1">
    <property type="nucleotide sequence ID" value="NZ_SJPO01000007.1"/>
</dbReference>
<comment type="subunit">
    <text evidence="2">The complex is composed of two ATP-binding proteins (CysA), two transmembrane proteins (CysT and CysW) and a solute-binding protein (CysP).</text>
</comment>
<keyword evidence="6" id="KW-0764">Sulfate transport</keyword>
<name>A0A5C5YL81_9BACT</name>
<dbReference type="OrthoDB" id="9795403at2"/>
<gene>
    <name evidence="11" type="primary">cysW</name>
    <name evidence="11" type="ORF">Pla123a_30580</name>
</gene>
<feature type="transmembrane region" description="Helical" evidence="9">
    <location>
        <begin position="78"/>
        <end position="102"/>
    </location>
</feature>
<dbReference type="Pfam" id="PF00528">
    <property type="entry name" value="BPD_transp_1"/>
    <property type="match status" value="1"/>
</dbReference>
<evidence type="ECO:0000256" key="2">
    <source>
        <dbReference type="ARBA" id="ARBA00011779"/>
    </source>
</evidence>
<feature type="transmembrane region" description="Helical" evidence="9">
    <location>
        <begin position="114"/>
        <end position="135"/>
    </location>
</feature>
<feature type="domain" description="ABC transmembrane type-1" evidence="10">
    <location>
        <begin position="76"/>
        <end position="273"/>
    </location>
</feature>
<sequence length="282" mass="29999">MSTDPTPTRTRTVGRSDRWFWGTAGAVCGLYLAVLGGLIAADAGYIAGIGPFAEDKKDAANPLWSALADPDIRHSLHLTLVSCSITSILSLLTATPIGYLLSRRQFRGRALVDTLLDVPIVLPPLAIGVSLLILFQTLPASLRDAVVYQTPAVIVAQYVVASAFAIRSMRVTFDQIDPRLEQVAQTLGASRLQAFGWVVLPEARSGMLSATLLAWARSLGEFGPLLVFAGATRGKTEVLSTTVFLELSIGDLRSAVAVSLLMIVISVAALTLARVLGGRTRD</sequence>
<evidence type="ECO:0000313" key="12">
    <source>
        <dbReference type="Proteomes" id="UP000318478"/>
    </source>
</evidence>
<dbReference type="GO" id="GO:0005886">
    <property type="term" value="C:plasma membrane"/>
    <property type="evidence" value="ECO:0007669"/>
    <property type="project" value="UniProtKB-SubCell"/>
</dbReference>
<dbReference type="Gene3D" id="1.10.3720.10">
    <property type="entry name" value="MetI-like"/>
    <property type="match status" value="1"/>
</dbReference>
<evidence type="ECO:0000256" key="6">
    <source>
        <dbReference type="ARBA" id="ARBA00023032"/>
    </source>
</evidence>
<evidence type="ECO:0000259" key="10">
    <source>
        <dbReference type="PROSITE" id="PS50928"/>
    </source>
</evidence>
<dbReference type="InterPro" id="IPR000515">
    <property type="entry name" value="MetI-like"/>
</dbReference>
<comment type="subcellular location">
    <subcellularLocation>
        <location evidence="1 9">Cell membrane</location>
        <topology evidence="1 9">Multi-pass membrane protein</topology>
    </subcellularLocation>
</comment>
<dbReference type="SUPFAM" id="SSF161098">
    <property type="entry name" value="MetI-like"/>
    <property type="match status" value="1"/>
</dbReference>
<feature type="transmembrane region" description="Helical" evidence="9">
    <location>
        <begin position="147"/>
        <end position="166"/>
    </location>
</feature>
<evidence type="ECO:0000256" key="1">
    <source>
        <dbReference type="ARBA" id="ARBA00004651"/>
    </source>
</evidence>
<evidence type="ECO:0000256" key="8">
    <source>
        <dbReference type="ARBA" id="ARBA00025323"/>
    </source>
</evidence>
<dbReference type="InterPro" id="IPR035906">
    <property type="entry name" value="MetI-like_sf"/>
</dbReference>